<dbReference type="Pfam" id="PF13409">
    <property type="entry name" value="GST_N_2"/>
    <property type="match status" value="1"/>
</dbReference>
<evidence type="ECO:0000313" key="3">
    <source>
        <dbReference type="EMBL" id="KAK4244237.1"/>
    </source>
</evidence>
<dbReference type="EMBL" id="MU857749">
    <property type="protein sequence ID" value="KAK4244237.1"/>
    <property type="molecule type" value="Genomic_DNA"/>
</dbReference>
<accession>A0AAN7CNE2</accession>
<feature type="domain" description="GST N-terminal" evidence="1">
    <location>
        <begin position="19"/>
        <end position="89"/>
    </location>
</feature>
<dbReference type="Gene3D" id="1.20.1050.10">
    <property type="match status" value="1"/>
</dbReference>
<reference evidence="3" key="2">
    <citation type="submission" date="2023-05" db="EMBL/GenBank/DDBJ databases">
        <authorList>
            <consortium name="Lawrence Berkeley National Laboratory"/>
            <person name="Steindorff A."/>
            <person name="Hensen N."/>
            <person name="Bonometti L."/>
            <person name="Westerberg I."/>
            <person name="Brannstrom I.O."/>
            <person name="Guillou S."/>
            <person name="Cros-Aarteil S."/>
            <person name="Calhoun S."/>
            <person name="Haridas S."/>
            <person name="Kuo A."/>
            <person name="Mondo S."/>
            <person name="Pangilinan J."/>
            <person name="Riley R."/>
            <person name="Labutti K."/>
            <person name="Andreopoulos B."/>
            <person name="Lipzen A."/>
            <person name="Chen C."/>
            <person name="Yanf M."/>
            <person name="Daum C."/>
            <person name="Ng V."/>
            <person name="Clum A."/>
            <person name="Ohm R."/>
            <person name="Martin F."/>
            <person name="Silar P."/>
            <person name="Natvig D."/>
            <person name="Lalanne C."/>
            <person name="Gautier V."/>
            <person name="Ament-Velasquez S.L."/>
            <person name="Kruys A."/>
            <person name="Hutchinson M.I."/>
            <person name="Powell A.J."/>
            <person name="Barry K."/>
            <person name="Miller A.N."/>
            <person name="Grigoriev I.V."/>
            <person name="Debuchy R."/>
            <person name="Gladieux P."/>
            <person name="Thoren M.H."/>
            <person name="Johannesson H."/>
        </authorList>
    </citation>
    <scope>NUCLEOTIDE SEQUENCE</scope>
    <source>
        <strain evidence="3">CBS 359.72</strain>
    </source>
</reference>
<gene>
    <name evidence="3" type="ORF">C7999DRAFT_35388</name>
</gene>
<dbReference type="Proteomes" id="UP001303647">
    <property type="component" value="Unassembled WGS sequence"/>
</dbReference>
<dbReference type="InterPro" id="IPR036249">
    <property type="entry name" value="Thioredoxin-like_sf"/>
</dbReference>
<dbReference type="SUPFAM" id="SSF52833">
    <property type="entry name" value="Thioredoxin-like"/>
    <property type="match status" value="1"/>
</dbReference>
<feature type="domain" description="Glutathione S-transferase UstS-like C-terminal" evidence="2">
    <location>
        <begin position="115"/>
        <end position="215"/>
    </location>
</feature>
<dbReference type="SUPFAM" id="SSF47616">
    <property type="entry name" value="GST C-terminal domain-like"/>
    <property type="match status" value="1"/>
</dbReference>
<dbReference type="Pfam" id="PF22041">
    <property type="entry name" value="GST_C_7"/>
    <property type="match status" value="1"/>
</dbReference>
<dbReference type="CDD" id="cd03038">
    <property type="entry name" value="GST_N_etherase_LigE"/>
    <property type="match status" value="1"/>
</dbReference>
<proteinExistence type="predicted"/>
<name>A0AAN7CNE2_9PEZI</name>
<organism evidence="3 4">
    <name type="scientific">Corynascus novoguineensis</name>
    <dbReference type="NCBI Taxonomy" id="1126955"/>
    <lineage>
        <taxon>Eukaryota</taxon>
        <taxon>Fungi</taxon>
        <taxon>Dikarya</taxon>
        <taxon>Ascomycota</taxon>
        <taxon>Pezizomycotina</taxon>
        <taxon>Sordariomycetes</taxon>
        <taxon>Sordariomycetidae</taxon>
        <taxon>Sordariales</taxon>
        <taxon>Chaetomiaceae</taxon>
        <taxon>Corynascus</taxon>
    </lineage>
</organism>
<dbReference type="Gene3D" id="3.40.30.10">
    <property type="entry name" value="Glutaredoxin"/>
    <property type="match status" value="1"/>
</dbReference>
<dbReference type="InterPro" id="IPR054416">
    <property type="entry name" value="GST_UstS-like_C"/>
</dbReference>
<dbReference type="CDD" id="cd00299">
    <property type="entry name" value="GST_C_family"/>
    <property type="match status" value="1"/>
</dbReference>
<dbReference type="InterPro" id="IPR036282">
    <property type="entry name" value="Glutathione-S-Trfase_C_sf"/>
</dbReference>
<comment type="caution">
    <text evidence="3">The sequence shown here is derived from an EMBL/GenBank/DDBJ whole genome shotgun (WGS) entry which is preliminary data.</text>
</comment>
<dbReference type="InterPro" id="IPR004045">
    <property type="entry name" value="Glutathione_S-Trfase_N"/>
</dbReference>
<evidence type="ECO:0008006" key="5">
    <source>
        <dbReference type="Google" id="ProtNLM"/>
    </source>
</evidence>
<keyword evidence="4" id="KW-1185">Reference proteome</keyword>
<evidence type="ECO:0000259" key="1">
    <source>
        <dbReference type="Pfam" id="PF13409"/>
    </source>
</evidence>
<evidence type="ECO:0000259" key="2">
    <source>
        <dbReference type="Pfam" id="PF22041"/>
    </source>
</evidence>
<reference evidence="3" key="1">
    <citation type="journal article" date="2023" name="Mol. Phylogenet. Evol.">
        <title>Genome-scale phylogeny and comparative genomics of the fungal order Sordariales.</title>
        <authorList>
            <person name="Hensen N."/>
            <person name="Bonometti L."/>
            <person name="Westerberg I."/>
            <person name="Brannstrom I.O."/>
            <person name="Guillou S."/>
            <person name="Cros-Aarteil S."/>
            <person name="Calhoun S."/>
            <person name="Haridas S."/>
            <person name="Kuo A."/>
            <person name="Mondo S."/>
            <person name="Pangilinan J."/>
            <person name="Riley R."/>
            <person name="LaButti K."/>
            <person name="Andreopoulos B."/>
            <person name="Lipzen A."/>
            <person name="Chen C."/>
            <person name="Yan M."/>
            <person name="Daum C."/>
            <person name="Ng V."/>
            <person name="Clum A."/>
            <person name="Steindorff A."/>
            <person name="Ohm R.A."/>
            <person name="Martin F."/>
            <person name="Silar P."/>
            <person name="Natvig D.O."/>
            <person name="Lalanne C."/>
            <person name="Gautier V."/>
            <person name="Ament-Velasquez S.L."/>
            <person name="Kruys A."/>
            <person name="Hutchinson M.I."/>
            <person name="Powell A.J."/>
            <person name="Barry K."/>
            <person name="Miller A.N."/>
            <person name="Grigoriev I.V."/>
            <person name="Debuchy R."/>
            <person name="Gladieux P."/>
            <person name="Hiltunen Thoren M."/>
            <person name="Johannesson H."/>
        </authorList>
    </citation>
    <scope>NUCLEOTIDE SEQUENCE</scope>
    <source>
        <strain evidence="3">CBS 359.72</strain>
    </source>
</reference>
<dbReference type="AlphaFoldDB" id="A0AAN7CNE2"/>
<sequence length="245" mass="27719">MSEQIVLFDLPSKEPCRCWSLNPWKTRLLLNYKGLDYRTEWVEYPDIKSTLEPHLPPRSDWPAYTIPAVRLADGTYVMDSLEIARAIEAAHPSPPLHLDSPALARLIGSEGIASRTISKLARVLLTRVPTRILTDASVPYWVETRSQMVGMPLAEFQAQVTDWEPVWAAAEPVLHEATALLNETREDGPFFLGKEASYADFVWGGLLIFFDRMGELDELLARTGDAEAHRALLKALEPWTERCEF</sequence>
<evidence type="ECO:0000313" key="4">
    <source>
        <dbReference type="Proteomes" id="UP001303647"/>
    </source>
</evidence>
<protein>
    <recommendedName>
        <fullName evidence="5">GST N-terminal domain-containing protein</fullName>
    </recommendedName>
</protein>